<evidence type="ECO:0000256" key="8">
    <source>
        <dbReference type="ARBA" id="ARBA00023136"/>
    </source>
</evidence>
<dbReference type="UniPathway" id="UPA00148"/>
<dbReference type="PANTHER" id="PTHR34308">
    <property type="entry name" value="COBALAMIN BIOSYNTHESIS PROTEIN CBIB"/>
    <property type="match status" value="1"/>
</dbReference>
<comment type="function">
    <text evidence="9">Converts cobyric acid to cobinamide by the addition of aminopropanol on the F carboxylic group.</text>
</comment>
<comment type="subcellular location">
    <subcellularLocation>
        <location evidence="1 9">Cell membrane</location>
        <topology evidence="1 9">Multi-pass membrane protein</topology>
    </subcellularLocation>
</comment>
<feature type="transmembrane region" description="Helical" evidence="9">
    <location>
        <begin position="292"/>
        <end position="310"/>
    </location>
</feature>
<dbReference type="Pfam" id="PF03186">
    <property type="entry name" value="CobD_Cbib"/>
    <property type="match status" value="1"/>
</dbReference>
<dbReference type="GO" id="GO:0009236">
    <property type="term" value="P:cobalamin biosynthetic process"/>
    <property type="evidence" value="ECO:0007669"/>
    <property type="project" value="UniProtKB-UniRule"/>
</dbReference>
<evidence type="ECO:0000256" key="3">
    <source>
        <dbReference type="ARBA" id="ARBA00006263"/>
    </source>
</evidence>
<dbReference type="HAMAP" id="MF_00024">
    <property type="entry name" value="CobD_CbiB"/>
    <property type="match status" value="1"/>
</dbReference>
<comment type="pathway">
    <text evidence="2 9">Cofactor biosynthesis; adenosylcobalamin biosynthesis.</text>
</comment>
<gene>
    <name evidence="9 10" type="primary">cobD</name>
    <name evidence="10" type="ORF">D0544_02980</name>
</gene>
<reference evidence="10 11" key="1">
    <citation type="submission" date="2018-08" db="EMBL/GenBank/DDBJ databases">
        <authorList>
            <person name="Khan S.A."/>
        </authorList>
    </citation>
    <scope>NUCLEOTIDE SEQUENCE [LARGE SCALE GENOMIC DNA]</scope>
    <source>
        <strain evidence="10 11">GTF-13</strain>
    </source>
</reference>
<keyword evidence="5 9" id="KW-0169">Cobalamin biosynthesis</keyword>
<evidence type="ECO:0000256" key="5">
    <source>
        <dbReference type="ARBA" id="ARBA00022573"/>
    </source>
</evidence>
<dbReference type="AlphaFoldDB" id="A0A3P3VMW3"/>
<evidence type="ECO:0000256" key="2">
    <source>
        <dbReference type="ARBA" id="ARBA00004953"/>
    </source>
</evidence>
<evidence type="ECO:0000256" key="6">
    <source>
        <dbReference type="ARBA" id="ARBA00022692"/>
    </source>
</evidence>
<comment type="similarity">
    <text evidence="3 9">Belongs to the CobD/CbiB family.</text>
</comment>
<keyword evidence="11" id="KW-1185">Reference proteome</keyword>
<dbReference type="GO" id="GO:0015420">
    <property type="term" value="F:ABC-type vitamin B12 transporter activity"/>
    <property type="evidence" value="ECO:0007669"/>
    <property type="project" value="UniProtKB-UniRule"/>
</dbReference>
<evidence type="ECO:0000256" key="9">
    <source>
        <dbReference type="HAMAP-Rule" id="MF_00024"/>
    </source>
</evidence>
<feature type="transmembrane region" description="Helical" evidence="9">
    <location>
        <begin position="72"/>
        <end position="94"/>
    </location>
</feature>
<evidence type="ECO:0000256" key="7">
    <source>
        <dbReference type="ARBA" id="ARBA00022989"/>
    </source>
</evidence>
<dbReference type="InterPro" id="IPR004485">
    <property type="entry name" value="Cobalamin_biosynth_CobD/CbiB"/>
</dbReference>
<comment type="caution">
    <text evidence="9">Lacks conserved residue(s) required for the propagation of feature annotation.</text>
</comment>
<dbReference type="PANTHER" id="PTHR34308:SF1">
    <property type="entry name" value="COBALAMIN BIOSYNTHESIS PROTEIN CBIB"/>
    <property type="match status" value="1"/>
</dbReference>
<dbReference type="NCBIfam" id="TIGR00380">
    <property type="entry name" value="cobal_cbiB"/>
    <property type="match status" value="1"/>
</dbReference>
<evidence type="ECO:0000313" key="11">
    <source>
        <dbReference type="Proteomes" id="UP000280792"/>
    </source>
</evidence>
<keyword evidence="6 9" id="KW-0812">Transmembrane</keyword>
<accession>A0A3P3VMW3</accession>
<dbReference type="GO" id="GO:0005886">
    <property type="term" value="C:plasma membrane"/>
    <property type="evidence" value="ECO:0007669"/>
    <property type="project" value="UniProtKB-SubCell"/>
</dbReference>
<proteinExistence type="inferred from homology"/>
<protein>
    <recommendedName>
        <fullName evidence="9">Cobalamin biosynthesis protein CobD</fullName>
    </recommendedName>
</protein>
<keyword evidence="8 9" id="KW-0472">Membrane</keyword>
<organism evidence="10 11">
    <name type="scientific">Aestuariirhabdus litorea</name>
    <dbReference type="NCBI Taxonomy" id="2528527"/>
    <lineage>
        <taxon>Bacteria</taxon>
        <taxon>Pseudomonadati</taxon>
        <taxon>Pseudomonadota</taxon>
        <taxon>Gammaproteobacteria</taxon>
        <taxon>Oceanospirillales</taxon>
        <taxon>Aestuariirhabdaceae</taxon>
        <taxon>Aestuariirhabdus</taxon>
    </lineage>
</organism>
<feature type="transmembrane region" description="Helical" evidence="9">
    <location>
        <begin position="43"/>
        <end position="66"/>
    </location>
</feature>
<keyword evidence="4 9" id="KW-1003">Cell membrane</keyword>
<evidence type="ECO:0000256" key="1">
    <source>
        <dbReference type="ARBA" id="ARBA00004651"/>
    </source>
</evidence>
<name>A0A3P3VMW3_9GAMM</name>
<comment type="caution">
    <text evidence="10">The sequence shown here is derived from an EMBL/GenBank/DDBJ whole genome shotgun (WGS) entry which is preliminary data.</text>
</comment>
<dbReference type="Proteomes" id="UP000280792">
    <property type="component" value="Unassembled WGS sequence"/>
</dbReference>
<evidence type="ECO:0000256" key="4">
    <source>
        <dbReference type="ARBA" id="ARBA00022475"/>
    </source>
</evidence>
<evidence type="ECO:0000313" key="10">
    <source>
        <dbReference type="EMBL" id="RRJ84102.1"/>
    </source>
</evidence>
<dbReference type="GO" id="GO:0048472">
    <property type="term" value="F:threonine-phosphate decarboxylase activity"/>
    <property type="evidence" value="ECO:0007669"/>
    <property type="project" value="InterPro"/>
</dbReference>
<dbReference type="EMBL" id="QWEZ01000001">
    <property type="protein sequence ID" value="RRJ84102.1"/>
    <property type="molecule type" value="Genomic_DNA"/>
</dbReference>
<reference evidence="10 11" key="2">
    <citation type="submission" date="2018-12" db="EMBL/GenBank/DDBJ databases">
        <title>Simiduia agarivorans gen. nov., sp. nov., a marine, agarolytic bacterium isolated from shallow coastal water from Keelung, Taiwan.</title>
        <authorList>
            <person name="Shieh W.Y."/>
        </authorList>
    </citation>
    <scope>NUCLEOTIDE SEQUENCE [LARGE SCALE GENOMIC DNA]</scope>
    <source>
        <strain evidence="10 11">GTF-13</strain>
    </source>
</reference>
<sequence length="313" mass="34383">MLWSPLWLPLMILALWMDWRWGEPRRFHPLVGFGWLASQLERHLNRFALSPLSIAGGGVALLLLLLPPLLLIAALLTVPVVGELMGVLLLYLCLGGRSLMEHGRAVMEPLAAGELEVARQRVAMIVSRDTAELDESGVCRATLESILENGADAIFATLFWFMVAGPLGAVAHRLVNTLDAMWGYRSDRYRYFGRIAARLDDVMNYLPARLCALSYAVAGAFGAAMHCWRTQASQHDSPNAGVVMAAGAGALRCQLGGPARYRGQWHNRPPFGCGAEPRPGDIECALQQVWQALLLWIGGALFLWVAFWGVPGW</sequence>
<keyword evidence="7 9" id="KW-1133">Transmembrane helix</keyword>